<dbReference type="SUPFAM" id="SSF53901">
    <property type="entry name" value="Thiolase-like"/>
    <property type="match status" value="2"/>
</dbReference>
<protein>
    <submittedName>
        <fullName evidence="5">3-oxoacyl-[acyl-carrier-protein] synthase II</fullName>
    </submittedName>
</protein>
<dbReference type="PANTHER" id="PTHR11712">
    <property type="entry name" value="POLYKETIDE SYNTHASE-RELATED"/>
    <property type="match status" value="1"/>
</dbReference>
<comment type="caution">
    <text evidence="5">The sequence shown here is derived from an EMBL/GenBank/DDBJ whole genome shotgun (WGS) entry which is preliminary data.</text>
</comment>
<dbReference type="AlphaFoldDB" id="A0A3R9PTF6"/>
<keyword evidence="2 3" id="KW-0808">Transferase</keyword>
<dbReference type="GO" id="GO:0006633">
    <property type="term" value="P:fatty acid biosynthetic process"/>
    <property type="evidence" value="ECO:0007669"/>
    <property type="project" value="InterPro"/>
</dbReference>
<feature type="domain" description="Ketosynthase family 3 (KS3)" evidence="4">
    <location>
        <begin position="1"/>
        <end position="407"/>
    </location>
</feature>
<evidence type="ECO:0000313" key="5">
    <source>
        <dbReference type="EMBL" id="RSL17536.1"/>
    </source>
</evidence>
<name>A0A3R9PTF6_9BACT</name>
<dbReference type="InterPro" id="IPR000794">
    <property type="entry name" value="Beta-ketoacyl_synthase"/>
</dbReference>
<dbReference type="CDD" id="cd00834">
    <property type="entry name" value="KAS_I_II"/>
    <property type="match status" value="1"/>
</dbReference>
<keyword evidence="6" id="KW-1185">Reference proteome</keyword>
<dbReference type="OrthoDB" id="9808669at2"/>
<dbReference type="SMART" id="SM00825">
    <property type="entry name" value="PKS_KS"/>
    <property type="match status" value="1"/>
</dbReference>
<evidence type="ECO:0000256" key="3">
    <source>
        <dbReference type="RuleBase" id="RU003694"/>
    </source>
</evidence>
<sequence>MNRVVITGLGCITPIGNTVDDFRHSLFSGITGIAPIGPFPTAPAGHPGVRFTQMAQVVDFDPLQYMSTGTATATERAAQLGIVAARNAVEHSGLLQAHAPEDTAIILGCSCAGRQAEEPQLANLYLRDARAHPLTVVRTMANAGASHVSIDLGITGPVLTISTACASGTHAIGMAFHMVRSEMVSAAVAGGHDAPLTFGFLRAWDSMRVVSPTLCRPFSADRDGMTLGEGAAMFTLETLESAQARNATIYAEIVGFGMSADAHHITQPYSDGAAKAIRTALKDANASPSEVGYINAHGTGTTANDSTEAEAIHKALGPDIAPTVPISSTKSLHGHSIGATGAIEALATVLALHHNQLPFTYGVTDVDATLNLDVITKETRPFDPLRPIALSNSLAFGGLNAVLALRKFD</sequence>
<dbReference type="Pfam" id="PF02801">
    <property type="entry name" value="Ketoacyl-synt_C"/>
    <property type="match status" value="1"/>
</dbReference>
<accession>A0A3R9PTF6</accession>
<dbReference type="Gene3D" id="3.40.47.10">
    <property type="match status" value="2"/>
</dbReference>
<evidence type="ECO:0000259" key="4">
    <source>
        <dbReference type="PROSITE" id="PS52004"/>
    </source>
</evidence>
<reference evidence="5 6" key="1">
    <citation type="submission" date="2018-12" db="EMBL/GenBank/DDBJ databases">
        <title>Sequencing of bacterial isolates from soil warming experiment in Harvard Forest, Massachusetts, USA.</title>
        <authorList>
            <person name="Deangelis K."/>
        </authorList>
    </citation>
    <scope>NUCLEOTIDE SEQUENCE [LARGE SCALE GENOMIC DNA]</scope>
    <source>
        <strain evidence="5 6">EB153</strain>
    </source>
</reference>
<proteinExistence type="inferred from homology"/>
<dbReference type="Pfam" id="PF00109">
    <property type="entry name" value="ketoacyl-synt"/>
    <property type="match status" value="1"/>
</dbReference>
<dbReference type="InterPro" id="IPR020841">
    <property type="entry name" value="PKS_Beta-ketoAc_synthase_dom"/>
</dbReference>
<dbReference type="GO" id="GO:0004315">
    <property type="term" value="F:3-oxoacyl-[acyl-carrier-protein] synthase activity"/>
    <property type="evidence" value="ECO:0007669"/>
    <property type="project" value="InterPro"/>
</dbReference>
<dbReference type="Proteomes" id="UP000269669">
    <property type="component" value="Unassembled WGS sequence"/>
</dbReference>
<organism evidence="5 6">
    <name type="scientific">Edaphobacter aggregans</name>
    <dbReference type="NCBI Taxonomy" id="570835"/>
    <lineage>
        <taxon>Bacteria</taxon>
        <taxon>Pseudomonadati</taxon>
        <taxon>Acidobacteriota</taxon>
        <taxon>Terriglobia</taxon>
        <taxon>Terriglobales</taxon>
        <taxon>Acidobacteriaceae</taxon>
        <taxon>Edaphobacter</taxon>
    </lineage>
</organism>
<gene>
    <name evidence="5" type="ORF">EDE15_3071</name>
</gene>
<dbReference type="PROSITE" id="PS52004">
    <property type="entry name" value="KS3_2"/>
    <property type="match status" value="1"/>
</dbReference>
<comment type="similarity">
    <text evidence="1 3">Belongs to the thiolase-like superfamily. Beta-ketoacyl-ACP synthases family.</text>
</comment>
<dbReference type="InterPro" id="IPR016039">
    <property type="entry name" value="Thiolase-like"/>
</dbReference>
<dbReference type="EMBL" id="RSDW01000001">
    <property type="protein sequence ID" value="RSL17536.1"/>
    <property type="molecule type" value="Genomic_DNA"/>
</dbReference>
<dbReference type="InterPro" id="IPR018201">
    <property type="entry name" value="Ketoacyl_synth_AS"/>
</dbReference>
<dbReference type="PROSITE" id="PS00606">
    <property type="entry name" value="KS3_1"/>
    <property type="match status" value="1"/>
</dbReference>
<dbReference type="InterPro" id="IPR014030">
    <property type="entry name" value="Ketoacyl_synth_N"/>
</dbReference>
<evidence type="ECO:0000313" key="6">
    <source>
        <dbReference type="Proteomes" id="UP000269669"/>
    </source>
</evidence>
<evidence type="ECO:0000256" key="2">
    <source>
        <dbReference type="ARBA" id="ARBA00022679"/>
    </source>
</evidence>
<dbReference type="RefSeq" id="WP_125486015.1">
    <property type="nucleotide sequence ID" value="NZ_RSDW01000001.1"/>
</dbReference>
<evidence type="ECO:0000256" key="1">
    <source>
        <dbReference type="ARBA" id="ARBA00008467"/>
    </source>
</evidence>
<dbReference type="PANTHER" id="PTHR11712:SF336">
    <property type="entry name" value="3-OXOACYL-[ACYL-CARRIER-PROTEIN] SYNTHASE, MITOCHONDRIAL"/>
    <property type="match status" value="1"/>
</dbReference>
<dbReference type="InterPro" id="IPR014031">
    <property type="entry name" value="Ketoacyl_synth_C"/>
</dbReference>